<organism evidence="5 6">
    <name type="scientific">Enhydrobacter aerosaccus</name>
    <dbReference type="NCBI Taxonomy" id="225324"/>
    <lineage>
        <taxon>Bacteria</taxon>
        <taxon>Pseudomonadati</taxon>
        <taxon>Pseudomonadota</taxon>
        <taxon>Alphaproteobacteria</taxon>
        <taxon>Hyphomicrobiales</taxon>
        <taxon>Enhydrobacter</taxon>
    </lineage>
</organism>
<evidence type="ECO:0000256" key="1">
    <source>
        <dbReference type="ARBA" id="ARBA00005656"/>
    </source>
</evidence>
<dbReference type="SUPFAM" id="SSF53659">
    <property type="entry name" value="Isocitrate/Isopropylmalate dehydrogenase-like"/>
    <property type="match status" value="1"/>
</dbReference>
<dbReference type="EC" id="2.3.1.8" evidence="5"/>
<dbReference type="PANTHER" id="PTHR43356:SF2">
    <property type="entry name" value="PHOSPHATE ACETYLTRANSFERASE"/>
    <property type="match status" value="1"/>
</dbReference>
<evidence type="ECO:0000313" key="5">
    <source>
        <dbReference type="EMBL" id="KND22622.1"/>
    </source>
</evidence>
<dbReference type="Proteomes" id="UP000053900">
    <property type="component" value="Unassembled WGS sequence"/>
</dbReference>
<keyword evidence="3 5" id="KW-0012">Acyltransferase</keyword>
<comment type="caution">
    <text evidence="5">The sequence shown here is derived from an EMBL/GenBank/DDBJ whole genome shotgun (WGS) entry which is preliminary data.</text>
</comment>
<gene>
    <name evidence="5" type="ORF">AFK20_00375</name>
</gene>
<sequence>MSTHKGNTMLTKLSQLLAQGRFGSPVPAVVVHPTTDIILQSCIQAHQHHIITPILVGPKHKIEKAATDANLDISGFMLVDAEHSHDAVEIAAKMVREQQADFIIKGSVHTDELMGVLVDKTQNLRTERRMSHVWLMESPTYHKLLTLTDCALNVVPDLLTKKDILQNAIDFAHALDIEQPKVAILAAVEEVKPQMQSTIDAAALCKMADRGQITGALLDGPLAFDNAISQQSADIKHIHSPVTGDVDILLVPDLEAGNMLGKQLIYLGEAKAAGIVMGSKVPIVLTSRSDDELDRLYSIALGAYVAQKRKQA</sequence>
<reference evidence="5 6" key="1">
    <citation type="submission" date="2015-07" db="EMBL/GenBank/DDBJ databases">
        <title>Draft genome of Enhydrobacter aerosaccus.</title>
        <authorList>
            <person name="Wang X."/>
        </authorList>
    </citation>
    <scope>NUCLEOTIDE SEQUENCE [LARGE SCALE GENOMIC DNA]</scope>
    <source>
        <strain evidence="5 6">CGMCC9176</strain>
    </source>
</reference>
<dbReference type="Gene3D" id="3.40.718.10">
    <property type="entry name" value="Isopropylmalate Dehydrogenase"/>
    <property type="match status" value="1"/>
</dbReference>
<evidence type="ECO:0000256" key="2">
    <source>
        <dbReference type="ARBA" id="ARBA00022679"/>
    </source>
</evidence>
<keyword evidence="6" id="KW-1185">Reference proteome</keyword>
<protein>
    <submittedName>
        <fullName evidence="5">Phosphate acetyltransferase</fullName>
        <ecNumber evidence="5">2.3.1.8</ecNumber>
    </submittedName>
</protein>
<dbReference type="Pfam" id="PF01515">
    <property type="entry name" value="PTA_PTB"/>
    <property type="match status" value="1"/>
</dbReference>
<evidence type="ECO:0000256" key="3">
    <source>
        <dbReference type="ARBA" id="ARBA00023315"/>
    </source>
</evidence>
<dbReference type="PANTHER" id="PTHR43356">
    <property type="entry name" value="PHOSPHATE ACETYLTRANSFERASE"/>
    <property type="match status" value="1"/>
</dbReference>
<feature type="domain" description="Phosphate acetyl/butaryl transferase" evidence="4">
    <location>
        <begin position="85"/>
        <end position="301"/>
    </location>
</feature>
<dbReference type="InterPro" id="IPR002505">
    <property type="entry name" value="PTA_PTB"/>
</dbReference>
<dbReference type="InterPro" id="IPR050500">
    <property type="entry name" value="Phos_Acetyltrans/Butyryltrans"/>
</dbReference>
<dbReference type="NCBIfam" id="NF008852">
    <property type="entry name" value="PRK11890.1"/>
    <property type="match status" value="1"/>
</dbReference>
<name>A0ABR5INF9_9HYPH</name>
<comment type="similarity">
    <text evidence="1">Belongs to the phosphate acetyltransferase and butyryltransferase family.</text>
</comment>
<evidence type="ECO:0000313" key="6">
    <source>
        <dbReference type="Proteomes" id="UP000053900"/>
    </source>
</evidence>
<accession>A0ABR5INF9</accession>
<keyword evidence="2 5" id="KW-0808">Transferase</keyword>
<dbReference type="GO" id="GO:0008959">
    <property type="term" value="F:phosphate acetyltransferase activity"/>
    <property type="evidence" value="ECO:0007669"/>
    <property type="project" value="UniProtKB-EC"/>
</dbReference>
<evidence type="ECO:0000259" key="4">
    <source>
        <dbReference type="Pfam" id="PF01515"/>
    </source>
</evidence>
<dbReference type="NCBIfam" id="NF006045">
    <property type="entry name" value="PRK08190.1"/>
    <property type="match status" value="1"/>
</dbReference>
<proteinExistence type="inferred from homology"/>
<dbReference type="EMBL" id="LGSW01000001">
    <property type="protein sequence ID" value="KND22622.1"/>
    <property type="molecule type" value="Genomic_DNA"/>
</dbReference>
<dbReference type="PIRSF" id="PIRSF000428">
    <property type="entry name" value="P_Ac_trans"/>
    <property type="match status" value="1"/>
</dbReference>
<dbReference type="InterPro" id="IPR012147">
    <property type="entry name" value="P_Ac_Bu_trans"/>
</dbReference>